<name>A0A0F8YCU2_9ZZZZ</name>
<evidence type="ECO:0000313" key="1">
    <source>
        <dbReference type="EMBL" id="KKK51949.1"/>
    </source>
</evidence>
<proteinExistence type="predicted"/>
<accession>A0A0F8YCU2</accession>
<dbReference type="EMBL" id="LAZR01067260">
    <property type="protein sequence ID" value="KKK51949.1"/>
    <property type="molecule type" value="Genomic_DNA"/>
</dbReference>
<organism evidence="1">
    <name type="scientific">marine sediment metagenome</name>
    <dbReference type="NCBI Taxonomy" id="412755"/>
    <lineage>
        <taxon>unclassified sequences</taxon>
        <taxon>metagenomes</taxon>
        <taxon>ecological metagenomes</taxon>
    </lineage>
</organism>
<protein>
    <submittedName>
        <fullName evidence="1">Uncharacterized protein</fullName>
    </submittedName>
</protein>
<feature type="non-terminal residue" evidence="1">
    <location>
        <position position="135"/>
    </location>
</feature>
<reference evidence="1" key="1">
    <citation type="journal article" date="2015" name="Nature">
        <title>Complex archaea that bridge the gap between prokaryotes and eukaryotes.</title>
        <authorList>
            <person name="Spang A."/>
            <person name="Saw J.H."/>
            <person name="Jorgensen S.L."/>
            <person name="Zaremba-Niedzwiedzka K."/>
            <person name="Martijn J."/>
            <person name="Lind A.E."/>
            <person name="van Eijk R."/>
            <person name="Schleper C."/>
            <person name="Guy L."/>
            <person name="Ettema T.J."/>
        </authorList>
    </citation>
    <scope>NUCLEOTIDE SEQUENCE</scope>
</reference>
<gene>
    <name evidence="1" type="ORF">LCGC14_3109850</name>
</gene>
<dbReference type="AlphaFoldDB" id="A0A0F8YCU2"/>
<comment type="caution">
    <text evidence="1">The sequence shown here is derived from an EMBL/GenBank/DDBJ whole genome shotgun (WGS) entry which is preliminary data.</text>
</comment>
<sequence>MLEIIPERWAHFRSYDFHPSNQNPIIFLSLSPQNECFIWHEINVDPKKNTTEMIAEKIIEASGELRFKLNRIDPIAGVNQPNTSTTVIQDLNKLFKMYRRQGFGTGGLWLPYDTKYHATRRGFIAGRDNIKKRLI</sequence>